<evidence type="ECO:0000256" key="1">
    <source>
        <dbReference type="ARBA" id="ARBA00023015"/>
    </source>
</evidence>
<keyword evidence="2" id="KW-0238">DNA-binding</keyword>
<comment type="caution">
    <text evidence="5">The sequence shown here is derived from an EMBL/GenBank/DDBJ whole genome shotgun (WGS) entry which is preliminary data.</text>
</comment>
<gene>
    <name evidence="5" type="ORF">ACI2L5_19935</name>
</gene>
<evidence type="ECO:0000259" key="4">
    <source>
        <dbReference type="PROSITE" id="PS01124"/>
    </source>
</evidence>
<keyword evidence="3" id="KW-0804">Transcription</keyword>
<dbReference type="EMBL" id="JBJDQH010000006">
    <property type="protein sequence ID" value="MFK4267187.1"/>
    <property type="molecule type" value="Genomic_DNA"/>
</dbReference>
<dbReference type="InterPro" id="IPR009057">
    <property type="entry name" value="Homeodomain-like_sf"/>
</dbReference>
<dbReference type="InterPro" id="IPR018060">
    <property type="entry name" value="HTH_AraC"/>
</dbReference>
<protein>
    <submittedName>
        <fullName evidence="5">Helix-turn-helix domain-containing protein</fullName>
    </submittedName>
</protein>
<keyword evidence="1" id="KW-0805">Transcription regulation</keyword>
<dbReference type="Pfam" id="PF12833">
    <property type="entry name" value="HTH_18"/>
    <property type="match status" value="1"/>
</dbReference>
<reference evidence="5 6" key="1">
    <citation type="submission" date="2024-11" db="EMBL/GenBank/DDBJ databases">
        <title>The Natural Products Discovery Center: Release of the First 8490 Sequenced Strains for Exploring Actinobacteria Biosynthetic Diversity.</title>
        <authorList>
            <person name="Kalkreuter E."/>
            <person name="Kautsar S.A."/>
            <person name="Yang D."/>
            <person name="Bader C.D."/>
            <person name="Teijaro C.N."/>
            <person name="Fluegel L."/>
            <person name="Davis C.M."/>
            <person name="Simpson J.R."/>
            <person name="Lauterbach L."/>
            <person name="Steele A.D."/>
            <person name="Gui C."/>
            <person name="Meng S."/>
            <person name="Li G."/>
            <person name="Viehrig K."/>
            <person name="Ye F."/>
            <person name="Su P."/>
            <person name="Kiefer A.F."/>
            <person name="Nichols A."/>
            <person name="Cepeda A.J."/>
            <person name="Yan W."/>
            <person name="Fan B."/>
            <person name="Jiang Y."/>
            <person name="Adhikari A."/>
            <person name="Zheng C.-J."/>
            <person name="Schuster L."/>
            <person name="Cowan T.M."/>
            <person name="Smanski M.J."/>
            <person name="Chevrette M.G."/>
            <person name="De Carvalho L.P.S."/>
            <person name="Shen B."/>
        </authorList>
    </citation>
    <scope>NUCLEOTIDE SEQUENCE [LARGE SCALE GENOMIC DNA]</scope>
    <source>
        <strain evidence="5 6">NPDC020863</strain>
    </source>
</reference>
<accession>A0ABW8LMP4</accession>
<dbReference type="RefSeq" id="WP_404746744.1">
    <property type="nucleotide sequence ID" value="NZ_JBJDQH010000006.1"/>
</dbReference>
<dbReference type="Gene3D" id="1.10.10.60">
    <property type="entry name" value="Homeodomain-like"/>
    <property type="match status" value="1"/>
</dbReference>
<dbReference type="Proteomes" id="UP001620295">
    <property type="component" value="Unassembled WGS sequence"/>
</dbReference>
<dbReference type="SUPFAM" id="SSF46689">
    <property type="entry name" value="Homeodomain-like"/>
    <property type="match status" value="1"/>
</dbReference>
<dbReference type="InterPro" id="IPR018062">
    <property type="entry name" value="HTH_AraC-typ_CS"/>
</dbReference>
<evidence type="ECO:0000256" key="2">
    <source>
        <dbReference type="ARBA" id="ARBA00023125"/>
    </source>
</evidence>
<dbReference type="Pfam" id="PF14525">
    <property type="entry name" value="AraC_binding_2"/>
    <property type="match status" value="1"/>
</dbReference>
<sequence>MIETLFRGDELPVAERFESWRDLAFASHSPHVIRTEHAADFRGTLRVLDLGVIQVSVFSCPPLESFRTPALIRQSDPEIYHLSVPLAGRVGVAQGGQAVVAGRGDLVLVSSSYPYRGQLDATDGTVSAAEMLIPRAVLPLPGGLAERRFAMRLPGRTGMGALLAQFVTGLVTDTTPYGPSDSARLGAIALDLATALLAQQRGTQGPPETFHHALAMRVRGYIHQHLADPELSPEQIAAAQHISVRSLHRLFRHQKTTVSAYIRHQRLERARRELADPALCMRPIHAIAARWGFRRAADFTRAFRAAYGMPPKDFRHLTGVQR</sequence>
<evidence type="ECO:0000313" key="6">
    <source>
        <dbReference type="Proteomes" id="UP001620295"/>
    </source>
</evidence>
<dbReference type="SMART" id="SM00342">
    <property type="entry name" value="HTH_ARAC"/>
    <property type="match status" value="1"/>
</dbReference>
<name>A0ABW8LMP4_9ACTN</name>
<dbReference type="PANTHER" id="PTHR46796">
    <property type="entry name" value="HTH-TYPE TRANSCRIPTIONAL ACTIVATOR RHAS-RELATED"/>
    <property type="match status" value="1"/>
</dbReference>
<dbReference type="InterPro" id="IPR035418">
    <property type="entry name" value="AraC-bd_2"/>
</dbReference>
<proteinExistence type="predicted"/>
<dbReference type="PROSITE" id="PS01124">
    <property type="entry name" value="HTH_ARAC_FAMILY_2"/>
    <property type="match status" value="1"/>
</dbReference>
<dbReference type="PANTHER" id="PTHR46796:SF6">
    <property type="entry name" value="ARAC SUBFAMILY"/>
    <property type="match status" value="1"/>
</dbReference>
<keyword evidence="6" id="KW-1185">Reference proteome</keyword>
<dbReference type="InterPro" id="IPR050204">
    <property type="entry name" value="AraC_XylS_family_regulators"/>
</dbReference>
<evidence type="ECO:0000313" key="5">
    <source>
        <dbReference type="EMBL" id="MFK4267187.1"/>
    </source>
</evidence>
<evidence type="ECO:0000256" key="3">
    <source>
        <dbReference type="ARBA" id="ARBA00023163"/>
    </source>
</evidence>
<dbReference type="PROSITE" id="PS00041">
    <property type="entry name" value="HTH_ARAC_FAMILY_1"/>
    <property type="match status" value="1"/>
</dbReference>
<feature type="domain" description="HTH araC/xylS-type" evidence="4">
    <location>
        <begin position="216"/>
        <end position="317"/>
    </location>
</feature>
<organism evidence="5 6">
    <name type="scientific">Streptomyces milbemycinicus</name>
    <dbReference type="NCBI Taxonomy" id="476552"/>
    <lineage>
        <taxon>Bacteria</taxon>
        <taxon>Bacillati</taxon>
        <taxon>Actinomycetota</taxon>
        <taxon>Actinomycetes</taxon>
        <taxon>Kitasatosporales</taxon>
        <taxon>Streptomycetaceae</taxon>
        <taxon>Streptomyces</taxon>
    </lineage>
</organism>